<evidence type="ECO:0000313" key="1">
    <source>
        <dbReference type="EMBL" id="CAD8063689.1"/>
    </source>
</evidence>
<keyword evidence="2" id="KW-1185">Reference proteome</keyword>
<protein>
    <submittedName>
        <fullName evidence="1">Uncharacterized protein</fullName>
    </submittedName>
</protein>
<evidence type="ECO:0000313" key="2">
    <source>
        <dbReference type="Proteomes" id="UP000688137"/>
    </source>
</evidence>
<dbReference type="EMBL" id="CAJJDM010000034">
    <property type="protein sequence ID" value="CAD8063689.1"/>
    <property type="molecule type" value="Genomic_DNA"/>
</dbReference>
<proteinExistence type="predicted"/>
<gene>
    <name evidence="1" type="ORF">PPRIM_AZ9-3.1.T0350090</name>
</gene>
<dbReference type="AlphaFoldDB" id="A0A8S1L8M6"/>
<sequence length="153" mass="18912">MINSKQKQKQQRKIKILFSLFLIQPKDEQSFFYNIKNNSNQQSLYKVIKINQQYNKKRVEKKLLKQLRFLYEIDLQGIIDKGRMKFIKETKARLKMQSIKYHALKIKIYITNRNHQEKEYFIEKYKGKDLDECIIQVYNWNRDLFWGWLIDPR</sequence>
<comment type="caution">
    <text evidence="1">The sequence shown here is derived from an EMBL/GenBank/DDBJ whole genome shotgun (WGS) entry which is preliminary data.</text>
</comment>
<name>A0A8S1L8M6_PARPR</name>
<dbReference type="Proteomes" id="UP000688137">
    <property type="component" value="Unassembled WGS sequence"/>
</dbReference>
<reference evidence="1" key="1">
    <citation type="submission" date="2021-01" db="EMBL/GenBank/DDBJ databases">
        <authorList>
            <consortium name="Genoscope - CEA"/>
            <person name="William W."/>
        </authorList>
    </citation>
    <scope>NUCLEOTIDE SEQUENCE</scope>
</reference>
<organism evidence="1 2">
    <name type="scientific">Paramecium primaurelia</name>
    <dbReference type="NCBI Taxonomy" id="5886"/>
    <lineage>
        <taxon>Eukaryota</taxon>
        <taxon>Sar</taxon>
        <taxon>Alveolata</taxon>
        <taxon>Ciliophora</taxon>
        <taxon>Intramacronucleata</taxon>
        <taxon>Oligohymenophorea</taxon>
        <taxon>Peniculida</taxon>
        <taxon>Parameciidae</taxon>
        <taxon>Paramecium</taxon>
    </lineage>
</organism>
<accession>A0A8S1L8M6</accession>